<accession>A0A7Y0LZA5</accession>
<feature type="transmembrane region" description="Helical" evidence="1">
    <location>
        <begin position="434"/>
        <end position="452"/>
    </location>
</feature>
<evidence type="ECO:0000313" key="3">
    <source>
        <dbReference type="Proteomes" id="UP000562124"/>
    </source>
</evidence>
<feature type="transmembrane region" description="Helical" evidence="1">
    <location>
        <begin position="194"/>
        <end position="215"/>
    </location>
</feature>
<gene>
    <name evidence="2" type="ORF">HIR71_11630</name>
</gene>
<proteinExistence type="predicted"/>
<name>A0A7Y0LZA5_CELFI</name>
<evidence type="ECO:0008006" key="4">
    <source>
        <dbReference type="Google" id="ProtNLM"/>
    </source>
</evidence>
<comment type="caution">
    <text evidence="2">The sequence shown here is derived from an EMBL/GenBank/DDBJ whole genome shotgun (WGS) entry which is preliminary data.</text>
</comment>
<feature type="transmembrane region" description="Helical" evidence="1">
    <location>
        <begin position="90"/>
        <end position="115"/>
    </location>
</feature>
<keyword evidence="1" id="KW-0812">Transmembrane</keyword>
<dbReference type="AlphaFoldDB" id="A0A7Y0LZA5"/>
<keyword evidence="1" id="KW-1133">Transmembrane helix</keyword>
<evidence type="ECO:0000256" key="1">
    <source>
        <dbReference type="SAM" id="Phobius"/>
    </source>
</evidence>
<protein>
    <recommendedName>
        <fullName evidence="4">Glycosyltransferase RgtA/B/C/D-like domain-containing protein</fullName>
    </recommendedName>
</protein>
<dbReference type="RefSeq" id="WP_169325237.1">
    <property type="nucleotide sequence ID" value="NZ_JABCJJ010000018.1"/>
</dbReference>
<feature type="transmembrane region" description="Helical" evidence="1">
    <location>
        <begin position="381"/>
        <end position="399"/>
    </location>
</feature>
<evidence type="ECO:0000313" key="2">
    <source>
        <dbReference type="EMBL" id="NMR20860.1"/>
    </source>
</evidence>
<feature type="transmembrane region" description="Helical" evidence="1">
    <location>
        <begin position="251"/>
        <end position="269"/>
    </location>
</feature>
<feature type="transmembrane region" description="Helical" evidence="1">
    <location>
        <begin position="464"/>
        <end position="483"/>
    </location>
</feature>
<keyword evidence="3" id="KW-1185">Reference proteome</keyword>
<feature type="transmembrane region" description="Helical" evidence="1">
    <location>
        <begin position="406"/>
        <end position="422"/>
    </location>
</feature>
<feature type="transmembrane region" description="Helical" evidence="1">
    <location>
        <begin position="53"/>
        <end position="78"/>
    </location>
</feature>
<dbReference type="EMBL" id="JABCJJ010000018">
    <property type="protein sequence ID" value="NMR20860.1"/>
    <property type="molecule type" value="Genomic_DNA"/>
</dbReference>
<feature type="transmembrane region" description="Helical" evidence="1">
    <location>
        <begin position="316"/>
        <end position="335"/>
    </location>
</feature>
<organism evidence="2 3">
    <name type="scientific">Cellulomonas fimi</name>
    <dbReference type="NCBI Taxonomy" id="1708"/>
    <lineage>
        <taxon>Bacteria</taxon>
        <taxon>Bacillati</taxon>
        <taxon>Actinomycetota</taxon>
        <taxon>Actinomycetes</taxon>
        <taxon>Micrococcales</taxon>
        <taxon>Cellulomonadaceae</taxon>
        <taxon>Cellulomonas</taxon>
    </lineage>
</organism>
<keyword evidence="1" id="KW-0472">Membrane</keyword>
<sequence>MVSVVETGLLALLVLGLLGWAALAPLARAHRDLLLPAAPVLGAALLCVVLSTTAWFVDAGGGLVVTAAVAVALVVVGLRRSRRPWRSAAGGWAGAAVGLLVGSVGAAVALLPSAWVGDGRAMSPNASHDIYYYVAEAAWLAENTLASVPEPGAVPGAGNAVPADVPMRSSLILPLRIGQPMVHAALGELTGQGALGTAMVVMALWVLLVAPAALVTGRLLRLGRGASTALALVSVTSAILLQQVYQQNVDALLGVSLALLTVGTCIAAAERRLALWPAALTMAGLVGVYTEYALFVVPAVAGGILLRRPAGLGRRLARLLAVVGVAVLVAPTSWWRGIGVLLVQRDADALGSPFFSDGWYAAVSRVVGTSAIAGPLTGSRATLPLVLLVVLGWVLAVLLDRYRGAWLLLLGVGLGYIGFLTVEHRGYSQMRSASLLLPLLLVVTVAGWSALLRSLRRSRRVPRAARVAVASGLVLSVAVWAFVNLRSAPAGLDRGYAASRHVDETYDEAAAWVDELGGREGEDVTVAAPDFVHQLWLSHLLRDDELVSYVSLRPDYLGVQSYWAGESDRYVLVGPGAALDATGGTVVEQNERFTLVDMSAGPVVVTVPRELVSWVPYAQPDGSMIGPDGGDVAVLRSAGTTGAVELMLGVSEGPGTPVRVTVAETGRSVTGAVGGTGVGTVVVDLAALPVATLDVDLGADGVTSATTFTLIGATRVP</sequence>
<reference evidence="2 3" key="1">
    <citation type="submission" date="2020-04" db="EMBL/GenBank/DDBJ databases">
        <title>Sequencing and Assembly of C. fimi.</title>
        <authorList>
            <person name="Ramsey A.R."/>
        </authorList>
    </citation>
    <scope>NUCLEOTIDE SEQUENCE [LARGE SCALE GENOMIC DNA]</scope>
    <source>
        <strain evidence="2 3">SB</strain>
    </source>
</reference>
<dbReference type="Proteomes" id="UP000562124">
    <property type="component" value="Unassembled WGS sequence"/>
</dbReference>